<dbReference type="AlphaFoldDB" id="I8J220"/>
<evidence type="ECO:0000256" key="8">
    <source>
        <dbReference type="SAM" id="MobiDB-lite"/>
    </source>
</evidence>
<evidence type="ECO:0000256" key="7">
    <source>
        <dbReference type="PROSITE-ProRule" id="PRU00473"/>
    </source>
</evidence>
<dbReference type="InterPro" id="IPR006665">
    <property type="entry name" value="OmpA-like"/>
</dbReference>
<proteinExistence type="inferred from homology"/>
<dbReference type="PATRIC" id="fig|1196324.3.peg.1678"/>
<feature type="compositionally biased region" description="Polar residues" evidence="8">
    <location>
        <begin position="235"/>
        <end position="245"/>
    </location>
</feature>
<gene>
    <name evidence="11" type="primary">motB</name>
    <name evidence="11" type="ORF">A374_08174</name>
</gene>
<dbReference type="EMBL" id="AKKV01000024">
    <property type="protein sequence ID" value="EIT85796.1"/>
    <property type="molecule type" value="Genomic_DNA"/>
</dbReference>
<dbReference type="STRING" id="1196324.A374_08174"/>
<dbReference type="PROSITE" id="PS51123">
    <property type="entry name" value="OMPA_2"/>
    <property type="match status" value="1"/>
</dbReference>
<comment type="caution">
    <text evidence="11">The sequence shown here is derived from an EMBL/GenBank/DDBJ whole genome shotgun (WGS) entry which is preliminary data.</text>
</comment>
<dbReference type="InterPro" id="IPR050330">
    <property type="entry name" value="Bact_OuterMem_StrucFunc"/>
</dbReference>
<keyword evidence="6 7" id="KW-0472">Membrane</keyword>
<keyword evidence="11" id="KW-0969">Cilium</keyword>
<dbReference type="Pfam" id="PF13677">
    <property type="entry name" value="MotB_plug"/>
    <property type="match status" value="1"/>
</dbReference>
<dbReference type="RefSeq" id="WP_007201728.1">
    <property type="nucleotide sequence ID" value="NZ_AKKV01000024.1"/>
</dbReference>
<dbReference type="NCBIfam" id="NF005831">
    <property type="entry name" value="PRK07734.1"/>
    <property type="match status" value="1"/>
</dbReference>
<organism evidence="11 12">
    <name type="scientific">Fictibacillus macauensis ZFHKF-1</name>
    <dbReference type="NCBI Taxonomy" id="1196324"/>
    <lineage>
        <taxon>Bacteria</taxon>
        <taxon>Bacillati</taxon>
        <taxon>Bacillota</taxon>
        <taxon>Bacilli</taxon>
        <taxon>Bacillales</taxon>
        <taxon>Fictibacillaceae</taxon>
        <taxon>Fictibacillus</taxon>
    </lineage>
</organism>
<keyword evidence="11" id="KW-0966">Cell projection</keyword>
<comment type="subcellular location">
    <subcellularLocation>
        <location evidence="1">Cell membrane</location>
        <topology evidence="1">Single-pass membrane protein</topology>
    </subcellularLocation>
</comment>
<evidence type="ECO:0000256" key="1">
    <source>
        <dbReference type="ARBA" id="ARBA00004162"/>
    </source>
</evidence>
<name>I8J220_9BACL</name>
<sequence>MPRFTQKQKQKQKKSHETDEAWLIPYADMLTLLLALFVVLFAMSEVDGKKFKKFSSAFHQQFTGGTGVLEHDAPIETPLGSSVADLQKKQKTAGEDAAYIQQVKNELQSLQTVQQRINAFITSKHYEQSLQTKLTENGLLITILDHALFDSGSAEVKKSAVKLGADLSQLLVTNPPRSITIAGHTDNIPIVTNRYQSNWELSAMRAINFMQILLENKQLSPKHLSASGYGEYRPTASNKTTNGQSKNRRVEVLILPKYNVKPNANVIK</sequence>
<evidence type="ECO:0000313" key="12">
    <source>
        <dbReference type="Proteomes" id="UP000004080"/>
    </source>
</evidence>
<dbReference type="InterPro" id="IPR025713">
    <property type="entry name" value="MotB-like_N_dom"/>
</dbReference>
<reference evidence="11 12" key="1">
    <citation type="journal article" date="2012" name="J. Bacteriol.">
        <title>Genome of Bacillus macauensis ZFHKF-1, a Long-Chain-Forming Bacterium.</title>
        <authorList>
            <person name="Cai L."/>
            <person name="Zhang T."/>
        </authorList>
    </citation>
    <scope>NUCLEOTIDE SEQUENCE [LARGE SCALE GENOMIC DNA]</scope>
    <source>
        <strain evidence="11 12">ZFHKF-1</strain>
    </source>
</reference>
<keyword evidence="11" id="KW-0282">Flagellum</keyword>
<evidence type="ECO:0000256" key="6">
    <source>
        <dbReference type="ARBA" id="ARBA00023136"/>
    </source>
</evidence>
<dbReference type="Pfam" id="PF00691">
    <property type="entry name" value="OmpA"/>
    <property type="match status" value="1"/>
</dbReference>
<accession>I8J220</accession>
<keyword evidence="4 9" id="KW-0812">Transmembrane</keyword>
<dbReference type="eggNOG" id="COG1360">
    <property type="taxonomic scope" value="Bacteria"/>
</dbReference>
<comment type="similarity">
    <text evidence="2">Belongs to the MotB family.</text>
</comment>
<dbReference type="InterPro" id="IPR036737">
    <property type="entry name" value="OmpA-like_sf"/>
</dbReference>
<feature type="transmembrane region" description="Helical" evidence="9">
    <location>
        <begin position="21"/>
        <end position="43"/>
    </location>
</feature>
<dbReference type="Gene3D" id="3.30.1330.60">
    <property type="entry name" value="OmpA-like domain"/>
    <property type="match status" value="1"/>
</dbReference>
<protein>
    <submittedName>
        <fullName evidence="11">Flagellar motor protein MotB</fullName>
    </submittedName>
</protein>
<evidence type="ECO:0000256" key="3">
    <source>
        <dbReference type="ARBA" id="ARBA00022475"/>
    </source>
</evidence>
<keyword evidence="3" id="KW-1003">Cell membrane</keyword>
<evidence type="ECO:0000313" key="11">
    <source>
        <dbReference type="EMBL" id="EIT85796.1"/>
    </source>
</evidence>
<feature type="region of interest" description="Disordered" evidence="8">
    <location>
        <begin position="225"/>
        <end position="248"/>
    </location>
</feature>
<dbReference type="PANTHER" id="PTHR30329">
    <property type="entry name" value="STATOR ELEMENT OF FLAGELLAR MOTOR COMPLEX"/>
    <property type="match status" value="1"/>
</dbReference>
<keyword evidence="12" id="KW-1185">Reference proteome</keyword>
<dbReference type="OrthoDB" id="9815217at2"/>
<dbReference type="GO" id="GO:0005886">
    <property type="term" value="C:plasma membrane"/>
    <property type="evidence" value="ECO:0007669"/>
    <property type="project" value="UniProtKB-SubCell"/>
</dbReference>
<evidence type="ECO:0000256" key="5">
    <source>
        <dbReference type="ARBA" id="ARBA00022989"/>
    </source>
</evidence>
<evidence type="ECO:0000259" key="10">
    <source>
        <dbReference type="PROSITE" id="PS51123"/>
    </source>
</evidence>
<evidence type="ECO:0000256" key="4">
    <source>
        <dbReference type="ARBA" id="ARBA00022692"/>
    </source>
</evidence>
<dbReference type="PANTHER" id="PTHR30329:SF21">
    <property type="entry name" value="LIPOPROTEIN YIAD-RELATED"/>
    <property type="match status" value="1"/>
</dbReference>
<dbReference type="SUPFAM" id="SSF103088">
    <property type="entry name" value="OmpA-like"/>
    <property type="match status" value="1"/>
</dbReference>
<dbReference type="CDD" id="cd07185">
    <property type="entry name" value="OmpA_C-like"/>
    <property type="match status" value="1"/>
</dbReference>
<dbReference type="Proteomes" id="UP000004080">
    <property type="component" value="Unassembled WGS sequence"/>
</dbReference>
<keyword evidence="5 9" id="KW-1133">Transmembrane helix</keyword>
<evidence type="ECO:0000256" key="2">
    <source>
        <dbReference type="ARBA" id="ARBA00008914"/>
    </source>
</evidence>
<evidence type="ECO:0000256" key="9">
    <source>
        <dbReference type="SAM" id="Phobius"/>
    </source>
</evidence>
<feature type="domain" description="OmpA-like" evidence="10">
    <location>
        <begin position="136"/>
        <end position="258"/>
    </location>
</feature>